<dbReference type="Pfam" id="PF14845">
    <property type="entry name" value="Glycohydro_20b2"/>
    <property type="match status" value="1"/>
</dbReference>
<dbReference type="InterPro" id="IPR029018">
    <property type="entry name" value="Hex-like_dom2"/>
</dbReference>
<evidence type="ECO:0000313" key="13">
    <source>
        <dbReference type="Proteomes" id="UP000284706"/>
    </source>
</evidence>
<organism evidence="12 13">
    <name type="scientific">Gymnopilus dilepis</name>
    <dbReference type="NCBI Taxonomy" id="231916"/>
    <lineage>
        <taxon>Eukaryota</taxon>
        <taxon>Fungi</taxon>
        <taxon>Dikarya</taxon>
        <taxon>Basidiomycota</taxon>
        <taxon>Agaricomycotina</taxon>
        <taxon>Agaricomycetes</taxon>
        <taxon>Agaricomycetidae</taxon>
        <taxon>Agaricales</taxon>
        <taxon>Agaricineae</taxon>
        <taxon>Hymenogastraceae</taxon>
        <taxon>Gymnopilus</taxon>
    </lineage>
</organism>
<dbReference type="InterPro" id="IPR015883">
    <property type="entry name" value="Glyco_hydro_20_cat"/>
</dbReference>
<comment type="similarity">
    <text evidence="2 7">Belongs to the glycosyl hydrolase 20 family.</text>
</comment>
<sequence>MRLELFVALACVARAFAIWPRPRQLTKGSTALRLSPSFEIDLSGVKNPSKDLLAATTRSANHLRRDKLQALLVDRGASSAGRIKTAKLLVRLSLRIASSGMVKSISDEAVAPLHLRNEGYKLTVPEDGTSATLEANTTLGLFRGLTTFEQLWYELNGDVYTLEAPFDIVDSPAYLPHWRYQTDPRCNELGQGALIVLLKYQRINISRQLNTFHWHIVDSQSFPLQIPGFMELSEKAAYNSTAIYTPSDVTDIVTYAAERGIDVIAEIDTPGHTSAISKSHPEHITCPEATPWSTYANEPPAGQLRLASSATTNFTFELLSAAASLFRSTYFGTGGDEVNENCYDADEETQRELAAQGKTLLEAFNTFTRVTHQALRRVGKTPMVWEEMLLDYEMTLANDTLIMVWISANNVASVVKKGYQVIHASNEYFYLDCGAGGWLGQNPLGNSWCNPFKTWQKAYTFDPLAGLKPSEYHLVLGGQHLLWTEQASPSNLDSITWPRAATSAEVFWSGPRGDVGTALPRLHDIAYRFKQRGVNAIALQPEWCVLRPGACDVDE</sequence>
<reference evidence="12 13" key="1">
    <citation type="journal article" date="2018" name="Evol. Lett.">
        <title>Horizontal gene cluster transfer increased hallucinogenic mushroom diversity.</title>
        <authorList>
            <person name="Reynolds H.T."/>
            <person name="Vijayakumar V."/>
            <person name="Gluck-Thaler E."/>
            <person name="Korotkin H.B."/>
            <person name="Matheny P.B."/>
            <person name="Slot J.C."/>
        </authorList>
    </citation>
    <scope>NUCLEOTIDE SEQUENCE [LARGE SCALE GENOMIC DNA]</scope>
    <source>
        <strain evidence="12 13">SRW20</strain>
    </source>
</reference>
<proteinExistence type="inferred from homology"/>
<evidence type="ECO:0000256" key="2">
    <source>
        <dbReference type="ARBA" id="ARBA00006285"/>
    </source>
</evidence>
<dbReference type="GO" id="GO:0016020">
    <property type="term" value="C:membrane"/>
    <property type="evidence" value="ECO:0007669"/>
    <property type="project" value="TreeGrafter"/>
</dbReference>
<evidence type="ECO:0000259" key="11">
    <source>
        <dbReference type="Pfam" id="PF14845"/>
    </source>
</evidence>
<comment type="catalytic activity">
    <reaction evidence="1 7">
        <text>Hydrolysis of terminal non-reducing N-acetyl-D-hexosamine residues in N-acetyl-beta-D-hexosaminides.</text>
        <dbReference type="EC" id="3.2.1.52"/>
    </reaction>
</comment>
<dbReference type="FunFam" id="3.20.20.80:FF:000063">
    <property type="entry name" value="Beta-hexosaminidase"/>
    <property type="match status" value="1"/>
</dbReference>
<feature type="domain" description="Beta-hexosaminidase eukaryotic type N-terminal" evidence="11">
    <location>
        <begin position="18"/>
        <end position="151"/>
    </location>
</feature>
<feature type="domain" description="Glycoside hydrolase family 20 catalytic" evidence="10">
    <location>
        <begin position="208"/>
        <end position="510"/>
    </location>
</feature>
<dbReference type="Gene3D" id="3.20.20.80">
    <property type="entry name" value="Glycosidases"/>
    <property type="match status" value="1"/>
</dbReference>
<comment type="caution">
    <text evidence="12">The sequence shown here is derived from an EMBL/GenBank/DDBJ whole genome shotgun (WGS) entry which is preliminary data.</text>
</comment>
<dbReference type="PANTHER" id="PTHR22600:SF26">
    <property type="entry name" value="BETA-N-ACETYLHEXOSAMINIDASE"/>
    <property type="match status" value="1"/>
</dbReference>
<accession>A0A409VI18</accession>
<evidence type="ECO:0000256" key="3">
    <source>
        <dbReference type="ARBA" id="ARBA00022729"/>
    </source>
</evidence>
<evidence type="ECO:0000256" key="5">
    <source>
        <dbReference type="ARBA" id="ARBA00023180"/>
    </source>
</evidence>
<evidence type="ECO:0000256" key="4">
    <source>
        <dbReference type="ARBA" id="ARBA00022801"/>
    </source>
</evidence>
<dbReference type="STRING" id="231916.A0A409VI18"/>
<dbReference type="InterPro" id="IPR017853">
    <property type="entry name" value="GH"/>
</dbReference>
<dbReference type="AlphaFoldDB" id="A0A409VI18"/>
<evidence type="ECO:0000256" key="1">
    <source>
        <dbReference type="ARBA" id="ARBA00001231"/>
    </source>
</evidence>
<feature type="signal peptide" evidence="9">
    <location>
        <begin position="1"/>
        <end position="17"/>
    </location>
</feature>
<name>A0A409VI18_9AGAR</name>
<keyword evidence="5" id="KW-0325">Glycoprotein</keyword>
<dbReference type="PIRSF" id="PIRSF001093">
    <property type="entry name" value="B-hxosamndse_ab_euk"/>
    <property type="match status" value="1"/>
</dbReference>
<protein>
    <recommendedName>
        <fullName evidence="7">Beta-hexosaminidase</fullName>
        <ecNumber evidence="7">3.2.1.52</ecNumber>
    </recommendedName>
</protein>
<keyword evidence="4 7" id="KW-0378">Hydrolase</keyword>
<evidence type="ECO:0000259" key="10">
    <source>
        <dbReference type="Pfam" id="PF00728"/>
    </source>
</evidence>
<dbReference type="SUPFAM" id="SSF51445">
    <property type="entry name" value="(Trans)glycosidases"/>
    <property type="match status" value="1"/>
</dbReference>
<dbReference type="PRINTS" id="PR00738">
    <property type="entry name" value="GLHYDRLASE20"/>
</dbReference>
<dbReference type="GO" id="GO:0030203">
    <property type="term" value="P:glycosaminoglycan metabolic process"/>
    <property type="evidence" value="ECO:0007669"/>
    <property type="project" value="TreeGrafter"/>
</dbReference>
<keyword evidence="6 7" id="KW-0326">Glycosidase</keyword>
<gene>
    <name evidence="12" type="ORF">CVT26_000919</name>
</gene>
<evidence type="ECO:0000256" key="8">
    <source>
        <dbReference type="PIRSR" id="PIRSR001093-1"/>
    </source>
</evidence>
<evidence type="ECO:0000256" key="9">
    <source>
        <dbReference type="SAM" id="SignalP"/>
    </source>
</evidence>
<dbReference type="InterPro" id="IPR025705">
    <property type="entry name" value="Beta_hexosaminidase_sua/sub"/>
</dbReference>
<feature type="chain" id="PRO_5019471475" description="Beta-hexosaminidase" evidence="9">
    <location>
        <begin position="18"/>
        <end position="555"/>
    </location>
</feature>
<dbReference type="EC" id="3.2.1.52" evidence="7"/>
<dbReference type="GO" id="GO:0005975">
    <property type="term" value="P:carbohydrate metabolic process"/>
    <property type="evidence" value="ECO:0007669"/>
    <property type="project" value="InterPro"/>
</dbReference>
<dbReference type="OrthoDB" id="428480at2759"/>
<keyword evidence="3 9" id="KW-0732">Signal</keyword>
<dbReference type="EMBL" id="NHYE01005643">
    <property type="protein sequence ID" value="PPQ65899.1"/>
    <property type="molecule type" value="Genomic_DNA"/>
</dbReference>
<dbReference type="Gene3D" id="3.30.379.10">
    <property type="entry name" value="Chitobiase/beta-hexosaminidase domain 2-like"/>
    <property type="match status" value="1"/>
</dbReference>
<dbReference type="SUPFAM" id="SSF55545">
    <property type="entry name" value="beta-N-acetylhexosaminidase-like domain"/>
    <property type="match status" value="1"/>
</dbReference>
<feature type="active site" description="Proton donor" evidence="8">
    <location>
        <position position="337"/>
    </location>
</feature>
<keyword evidence="13" id="KW-1185">Reference proteome</keyword>
<dbReference type="Proteomes" id="UP000284706">
    <property type="component" value="Unassembled WGS sequence"/>
</dbReference>
<evidence type="ECO:0000256" key="7">
    <source>
        <dbReference type="PIRNR" id="PIRNR001093"/>
    </source>
</evidence>
<dbReference type="Pfam" id="PF00728">
    <property type="entry name" value="Glyco_hydro_20"/>
    <property type="match status" value="1"/>
</dbReference>
<dbReference type="InParanoid" id="A0A409VI18"/>
<dbReference type="PANTHER" id="PTHR22600">
    <property type="entry name" value="BETA-HEXOSAMINIDASE"/>
    <property type="match status" value="1"/>
</dbReference>
<evidence type="ECO:0000256" key="6">
    <source>
        <dbReference type="ARBA" id="ARBA00023295"/>
    </source>
</evidence>
<dbReference type="InterPro" id="IPR029019">
    <property type="entry name" value="HEX_eukaryotic_N"/>
</dbReference>
<dbReference type="GO" id="GO:0004563">
    <property type="term" value="F:beta-N-acetylhexosaminidase activity"/>
    <property type="evidence" value="ECO:0007669"/>
    <property type="project" value="UniProtKB-EC"/>
</dbReference>
<evidence type="ECO:0000313" key="12">
    <source>
        <dbReference type="EMBL" id="PPQ65899.1"/>
    </source>
</evidence>